<dbReference type="PROSITE" id="PS50878">
    <property type="entry name" value="RT_POL"/>
    <property type="match status" value="1"/>
</dbReference>
<dbReference type="GO" id="GO:0003964">
    <property type="term" value="F:RNA-directed DNA polymerase activity"/>
    <property type="evidence" value="ECO:0007669"/>
    <property type="project" value="UniProtKB-KW"/>
</dbReference>
<dbReference type="PANTHER" id="PTHR33481:SF1">
    <property type="entry name" value="ENDONUCLEASE_EXONUCLEASE_PHOSPHATASE DOMAIN-CONTAINING PROTEIN-RELATED"/>
    <property type="match status" value="1"/>
</dbReference>
<keyword evidence="2" id="KW-0808">Transferase</keyword>
<reference evidence="2 3" key="1">
    <citation type="journal article" date="2019" name="Sci. Rep.">
        <title>Orb-weaving spider Araneus ventricosus genome elucidates the spidroin gene catalogue.</title>
        <authorList>
            <person name="Kono N."/>
            <person name="Nakamura H."/>
            <person name="Ohtoshi R."/>
            <person name="Moran D.A.P."/>
            <person name="Shinohara A."/>
            <person name="Yoshida Y."/>
            <person name="Fujiwara M."/>
            <person name="Mori M."/>
            <person name="Tomita M."/>
            <person name="Arakawa K."/>
        </authorList>
    </citation>
    <scope>NUCLEOTIDE SEQUENCE [LARGE SCALE GENOMIC DNA]</scope>
</reference>
<keyword evidence="2" id="KW-0548">Nucleotidyltransferase</keyword>
<keyword evidence="3" id="KW-1185">Reference proteome</keyword>
<dbReference type="Proteomes" id="UP000499080">
    <property type="component" value="Unassembled WGS sequence"/>
</dbReference>
<keyword evidence="2" id="KW-0695">RNA-directed DNA polymerase</keyword>
<dbReference type="OrthoDB" id="6433748at2759"/>
<dbReference type="EMBL" id="BGPR01000139">
    <property type="protein sequence ID" value="GBL98439.1"/>
    <property type="molecule type" value="Genomic_DNA"/>
</dbReference>
<dbReference type="Pfam" id="PF00078">
    <property type="entry name" value="RVT_1"/>
    <property type="match status" value="1"/>
</dbReference>
<protein>
    <submittedName>
        <fullName evidence="2">Putative RNA-directed DNA polymerase from transposon BS</fullName>
    </submittedName>
</protein>
<evidence type="ECO:0000259" key="1">
    <source>
        <dbReference type="PROSITE" id="PS50878"/>
    </source>
</evidence>
<sequence length="461" mass="53721">MSSDLQFCERCGILWACFKRHYKKIRTLIPVDDCVHSIHLFDAVREVPMQRHDNHLYHVKNANLDIPLKPTFLSGRLHIIHPHQSGFRNGRCTLDNLLSLETDIRLAFLQKKHLVAIFDIEKAYDRTWSRGILSDLCAFGLRGNLPIFIRNFLRHRKFRVRVGFEFSDSYIQEEGVPQGSVLSASLFIVKINNILNQLQFVKGHLYVDDLYISCTGNHISFIERKLQTAIQKIEHWFDFNGFNFSSSKASGVHFCRKRGLHLDPEIEIDGRIIQDENEVRFLGILFDRKLAFLSHVKYLRKRCERALNILKVLSNTSWGVDRLSLQLIYRATILSKLDYGSAIYGSARKRVLKKLDPIHHSALRLCSGAFRTSPTSSLYVDCYEPPLEIRRQMLSLHYYLRISSNTRHSCHGFQLRSFLHRLQQARPSSVPTSFTRMHSLMKDFNLHYFSANEFPTSLERL</sequence>
<evidence type="ECO:0000313" key="3">
    <source>
        <dbReference type="Proteomes" id="UP000499080"/>
    </source>
</evidence>
<proteinExistence type="predicted"/>
<dbReference type="SUPFAM" id="SSF56672">
    <property type="entry name" value="DNA/RNA polymerases"/>
    <property type="match status" value="1"/>
</dbReference>
<feature type="domain" description="Reverse transcriptase" evidence="1">
    <location>
        <begin position="1"/>
        <end position="286"/>
    </location>
</feature>
<evidence type="ECO:0000313" key="2">
    <source>
        <dbReference type="EMBL" id="GBL98439.1"/>
    </source>
</evidence>
<accession>A0A4Y2C2V0</accession>
<gene>
    <name evidence="2" type="primary">RTase_170</name>
    <name evidence="2" type="ORF">AVEN_187767_2</name>
</gene>
<dbReference type="CDD" id="cd01650">
    <property type="entry name" value="RT_nLTR_like"/>
    <property type="match status" value="1"/>
</dbReference>
<organism evidence="2 3">
    <name type="scientific">Araneus ventricosus</name>
    <name type="common">Orbweaver spider</name>
    <name type="synonym">Epeira ventricosa</name>
    <dbReference type="NCBI Taxonomy" id="182803"/>
    <lineage>
        <taxon>Eukaryota</taxon>
        <taxon>Metazoa</taxon>
        <taxon>Ecdysozoa</taxon>
        <taxon>Arthropoda</taxon>
        <taxon>Chelicerata</taxon>
        <taxon>Arachnida</taxon>
        <taxon>Araneae</taxon>
        <taxon>Araneomorphae</taxon>
        <taxon>Entelegynae</taxon>
        <taxon>Araneoidea</taxon>
        <taxon>Araneidae</taxon>
        <taxon>Araneus</taxon>
    </lineage>
</organism>
<dbReference type="AlphaFoldDB" id="A0A4Y2C2V0"/>
<dbReference type="PANTHER" id="PTHR33481">
    <property type="entry name" value="REVERSE TRANSCRIPTASE"/>
    <property type="match status" value="1"/>
</dbReference>
<dbReference type="InterPro" id="IPR043502">
    <property type="entry name" value="DNA/RNA_pol_sf"/>
</dbReference>
<name>A0A4Y2C2V0_ARAVE</name>
<dbReference type="InterPro" id="IPR000477">
    <property type="entry name" value="RT_dom"/>
</dbReference>
<comment type="caution">
    <text evidence="2">The sequence shown here is derived from an EMBL/GenBank/DDBJ whole genome shotgun (WGS) entry which is preliminary data.</text>
</comment>